<feature type="transmembrane region" description="Helical" evidence="9">
    <location>
        <begin position="300"/>
        <end position="327"/>
    </location>
</feature>
<comment type="subcellular location">
    <subcellularLocation>
        <location evidence="1">Endoplasmic reticulum membrane</location>
        <topology evidence="1">Multi-pass membrane protein</topology>
    </subcellularLocation>
</comment>
<evidence type="ECO:0000256" key="6">
    <source>
        <dbReference type="ARBA" id="ARBA00022824"/>
    </source>
</evidence>
<comment type="pathway">
    <text evidence="2">Glycolipid biosynthesis; glycosylphosphatidylinositol-anchor biosynthesis.</text>
</comment>
<dbReference type="AlphaFoldDB" id="A0AAE0WNI3"/>
<dbReference type="PANTHER" id="PTHR13121">
    <property type="entry name" value="GPI TRANSAMIDASE COMPONENT PIG-U"/>
    <property type="match status" value="1"/>
</dbReference>
<evidence type="ECO:0000256" key="2">
    <source>
        <dbReference type="ARBA" id="ARBA00004687"/>
    </source>
</evidence>
<keyword evidence="8 9" id="KW-0472">Membrane</keyword>
<keyword evidence="6" id="KW-0256">Endoplasmic reticulum</keyword>
<keyword evidence="5 9" id="KW-0812">Transmembrane</keyword>
<feature type="transmembrane region" description="Helical" evidence="9">
    <location>
        <begin position="406"/>
        <end position="426"/>
    </location>
</feature>
<protein>
    <submittedName>
        <fullName evidence="10">Uncharacterized protein</fullName>
    </submittedName>
</protein>
<evidence type="ECO:0000256" key="9">
    <source>
        <dbReference type="SAM" id="Phobius"/>
    </source>
</evidence>
<feature type="transmembrane region" description="Helical" evidence="9">
    <location>
        <begin position="380"/>
        <end position="399"/>
    </location>
</feature>
<evidence type="ECO:0000313" key="11">
    <source>
        <dbReference type="Proteomes" id="UP001274830"/>
    </source>
</evidence>
<evidence type="ECO:0000256" key="4">
    <source>
        <dbReference type="ARBA" id="ARBA00022502"/>
    </source>
</evidence>
<comment type="caution">
    <text evidence="10">The sequence shown here is derived from an EMBL/GenBank/DDBJ whole genome shotgun (WGS) entry which is preliminary data.</text>
</comment>
<reference evidence="10" key="1">
    <citation type="submission" date="2023-07" db="EMBL/GenBank/DDBJ databases">
        <title>Black Yeasts Isolated from many extreme environments.</title>
        <authorList>
            <person name="Coleine C."/>
            <person name="Stajich J.E."/>
            <person name="Selbmann L."/>
        </authorList>
    </citation>
    <scope>NUCLEOTIDE SEQUENCE</scope>
    <source>
        <strain evidence="10">CCFEE 5485</strain>
    </source>
</reference>
<dbReference type="PANTHER" id="PTHR13121:SF0">
    <property type="entry name" value="PHOSPHATIDYLINOSITOL GLYCAN ANCHOR BIOSYNTHESIS CLASS U PROTEIN"/>
    <property type="match status" value="1"/>
</dbReference>
<feature type="transmembrane region" description="Helical" evidence="9">
    <location>
        <begin position="252"/>
        <end position="275"/>
    </location>
</feature>
<evidence type="ECO:0000256" key="3">
    <source>
        <dbReference type="ARBA" id="ARBA00010026"/>
    </source>
</evidence>
<organism evidence="10 11">
    <name type="scientific">Recurvomyces mirabilis</name>
    <dbReference type="NCBI Taxonomy" id="574656"/>
    <lineage>
        <taxon>Eukaryota</taxon>
        <taxon>Fungi</taxon>
        <taxon>Dikarya</taxon>
        <taxon>Ascomycota</taxon>
        <taxon>Pezizomycotina</taxon>
        <taxon>Dothideomycetes</taxon>
        <taxon>Dothideomycetidae</taxon>
        <taxon>Mycosphaerellales</taxon>
        <taxon>Teratosphaeriaceae</taxon>
        <taxon>Recurvomyces</taxon>
    </lineage>
</organism>
<keyword evidence="11" id="KW-1185">Reference proteome</keyword>
<evidence type="ECO:0000256" key="1">
    <source>
        <dbReference type="ARBA" id="ARBA00004477"/>
    </source>
</evidence>
<accession>A0AAE0WNI3</accession>
<proteinExistence type="inferred from homology"/>
<sequence>MTSLRKVYDDHPKTVVFASGALIRILAALVFPRLPDLLTLRPEISTPVNSFKRLQEGLFLHERGLDPYDGGIFHQAPLLLSLFSLVPNPSSWIGRLISIVLYTGLDLLSADCLYSIADSGAGYKTRLFTSPRSDRVWKPISVAAAYLFNPYTLLACLGRPTSVFTTTLILLSISHACQRQTVTAAFALAMASYNSFHPILLLPPVGLLCYDRLCINSSNSQPFTTNGDTSFAPQNGIKISTDQRNHPQPLPFALKFTTTFTVFLTFLLLLSRLILPSWNFLPAVYLTPLTLPDLTPNPGLWWYFFIEMFDAFRSFFLGVFALHMLSYSVPFCLRFQKQPLVAVVLMMGVVAIFEPYANAGTAGAWLSSLGLVGHLFEGEYHVLLISYGPINVALVSSAYRYTFPALAALLYSTFLGPAFHHLWIYAGSGNANFFYAITLVWSLALLIILTDTVYSALRDEWEAERPEGKGKDVGQI</sequence>
<comment type="similarity">
    <text evidence="3">Belongs to the PIGU family.</text>
</comment>
<evidence type="ECO:0000256" key="5">
    <source>
        <dbReference type="ARBA" id="ARBA00022692"/>
    </source>
</evidence>
<dbReference type="Pfam" id="PF06728">
    <property type="entry name" value="PIG-U"/>
    <property type="match status" value="1"/>
</dbReference>
<keyword evidence="4" id="KW-0337">GPI-anchor biosynthesis</keyword>
<feature type="transmembrane region" description="Helical" evidence="9">
    <location>
        <begin position="339"/>
        <end position="360"/>
    </location>
</feature>
<dbReference type="InterPro" id="IPR009600">
    <property type="entry name" value="PIG-U"/>
</dbReference>
<dbReference type="EMBL" id="JAUTXT010000017">
    <property type="protein sequence ID" value="KAK3674957.1"/>
    <property type="molecule type" value="Genomic_DNA"/>
</dbReference>
<evidence type="ECO:0000256" key="8">
    <source>
        <dbReference type="ARBA" id="ARBA00023136"/>
    </source>
</evidence>
<dbReference type="GO" id="GO:0016255">
    <property type="term" value="P:attachment of GPI anchor to protein"/>
    <property type="evidence" value="ECO:0007669"/>
    <property type="project" value="InterPro"/>
</dbReference>
<dbReference type="Proteomes" id="UP001274830">
    <property type="component" value="Unassembled WGS sequence"/>
</dbReference>
<gene>
    <name evidence="10" type="ORF">LTR78_005301</name>
</gene>
<feature type="transmembrane region" description="Helical" evidence="9">
    <location>
        <begin position="432"/>
        <end position="457"/>
    </location>
</feature>
<keyword evidence="7 9" id="KW-1133">Transmembrane helix</keyword>
<evidence type="ECO:0000256" key="7">
    <source>
        <dbReference type="ARBA" id="ARBA00022989"/>
    </source>
</evidence>
<name>A0AAE0WNI3_9PEZI</name>
<dbReference type="GO" id="GO:0042765">
    <property type="term" value="C:GPI-anchor transamidase complex"/>
    <property type="evidence" value="ECO:0007669"/>
    <property type="project" value="InterPro"/>
</dbReference>
<evidence type="ECO:0000313" key="10">
    <source>
        <dbReference type="EMBL" id="KAK3674957.1"/>
    </source>
</evidence>
<dbReference type="GO" id="GO:0006506">
    <property type="term" value="P:GPI anchor biosynthetic process"/>
    <property type="evidence" value="ECO:0007669"/>
    <property type="project" value="UniProtKB-KW"/>
</dbReference>